<organism evidence="2 3">
    <name type="scientific">Pocillopora damicornis</name>
    <name type="common">Cauliflower coral</name>
    <name type="synonym">Millepora damicornis</name>
    <dbReference type="NCBI Taxonomy" id="46731"/>
    <lineage>
        <taxon>Eukaryota</taxon>
        <taxon>Metazoa</taxon>
        <taxon>Cnidaria</taxon>
        <taxon>Anthozoa</taxon>
        <taxon>Hexacorallia</taxon>
        <taxon>Scleractinia</taxon>
        <taxon>Astrocoeniina</taxon>
        <taxon>Pocilloporidae</taxon>
        <taxon>Pocillopora</taxon>
    </lineage>
</organism>
<name>A0A3M6TZ98_POCDA</name>
<keyword evidence="3" id="KW-1185">Reference proteome</keyword>
<feature type="region of interest" description="Disordered" evidence="1">
    <location>
        <begin position="1"/>
        <end position="22"/>
    </location>
</feature>
<comment type="caution">
    <text evidence="2">The sequence shown here is derived from an EMBL/GenBank/DDBJ whole genome shotgun (WGS) entry which is preliminary data.</text>
</comment>
<accession>A0A3M6TZ98</accession>
<dbReference type="EMBL" id="RCHS01002598">
    <property type="protein sequence ID" value="RMX46686.1"/>
    <property type="molecule type" value="Genomic_DNA"/>
</dbReference>
<sequence length="69" mass="7829">MVQATERPEQKNALTERIREPSGSVKENEVCELDNGLSKWSLKSVAEALFDESRFFAYLVLQDLGDPEI</sequence>
<gene>
    <name evidence="2" type="ORF">pdam_00023915</name>
</gene>
<proteinExistence type="predicted"/>
<dbReference type="AlphaFoldDB" id="A0A3M6TZ98"/>
<evidence type="ECO:0000313" key="2">
    <source>
        <dbReference type="EMBL" id="RMX46686.1"/>
    </source>
</evidence>
<reference evidence="2 3" key="1">
    <citation type="journal article" date="2018" name="Sci. Rep.">
        <title>Comparative analysis of the Pocillopora damicornis genome highlights role of immune system in coral evolution.</title>
        <authorList>
            <person name="Cunning R."/>
            <person name="Bay R.A."/>
            <person name="Gillette P."/>
            <person name="Baker A.C."/>
            <person name="Traylor-Knowles N."/>
        </authorList>
    </citation>
    <scope>NUCLEOTIDE SEQUENCE [LARGE SCALE GENOMIC DNA]</scope>
    <source>
        <strain evidence="2">RSMAS</strain>
        <tissue evidence="2">Whole animal</tissue>
    </source>
</reference>
<evidence type="ECO:0000256" key="1">
    <source>
        <dbReference type="SAM" id="MobiDB-lite"/>
    </source>
</evidence>
<evidence type="ECO:0000313" key="3">
    <source>
        <dbReference type="Proteomes" id="UP000275408"/>
    </source>
</evidence>
<dbReference type="Proteomes" id="UP000275408">
    <property type="component" value="Unassembled WGS sequence"/>
</dbReference>
<feature type="compositionally biased region" description="Basic and acidic residues" evidence="1">
    <location>
        <begin position="1"/>
        <end position="20"/>
    </location>
</feature>
<protein>
    <submittedName>
        <fullName evidence="2">Uncharacterized protein</fullName>
    </submittedName>
</protein>